<keyword evidence="2" id="KW-0472">Membrane</keyword>
<keyword evidence="2" id="KW-1133">Transmembrane helix</keyword>
<reference evidence="4" key="1">
    <citation type="journal article" date="2017" name="bioRxiv">
        <title>Comparative analysis of the genomes of Stylophora pistillata and Acropora digitifera provides evidence for extensive differences between species of corals.</title>
        <authorList>
            <person name="Voolstra C.R."/>
            <person name="Li Y."/>
            <person name="Liew Y.J."/>
            <person name="Baumgarten S."/>
            <person name="Zoccola D."/>
            <person name="Flot J.-F."/>
            <person name="Tambutte S."/>
            <person name="Allemand D."/>
            <person name="Aranda M."/>
        </authorList>
    </citation>
    <scope>NUCLEOTIDE SEQUENCE [LARGE SCALE GENOMIC DNA]</scope>
</reference>
<sequence>MNEGSAPPVSSKPSIWLWLFRPLSFMVFCVGLVMFVAGLISFSIHGDTSGHRILLISVGGFLFSVGVLLGIAIRRRVRLEEREWHNDLHRNIHIVDMTSEFASTNISAEVTSPEMRRHPQESLHTYPSPLRNEDIPHSISPLVMDMTCLVNIDEVLLSLENSGAFEVPPSYEEAISLG</sequence>
<proteinExistence type="predicted"/>
<feature type="region of interest" description="Disordered" evidence="1">
    <location>
        <begin position="111"/>
        <end position="130"/>
    </location>
</feature>
<dbReference type="AlphaFoldDB" id="A0A2B4RWI9"/>
<name>A0A2B4RWI9_STYPI</name>
<evidence type="ECO:0000313" key="4">
    <source>
        <dbReference type="Proteomes" id="UP000225706"/>
    </source>
</evidence>
<evidence type="ECO:0000313" key="3">
    <source>
        <dbReference type="EMBL" id="PFX21981.1"/>
    </source>
</evidence>
<protein>
    <submittedName>
        <fullName evidence="3">Uncharacterized protein</fullName>
    </submittedName>
</protein>
<evidence type="ECO:0000256" key="1">
    <source>
        <dbReference type="SAM" id="MobiDB-lite"/>
    </source>
</evidence>
<dbReference type="Proteomes" id="UP000225706">
    <property type="component" value="Unassembled WGS sequence"/>
</dbReference>
<keyword evidence="4" id="KW-1185">Reference proteome</keyword>
<accession>A0A2B4RWI9</accession>
<evidence type="ECO:0000256" key="2">
    <source>
        <dbReference type="SAM" id="Phobius"/>
    </source>
</evidence>
<dbReference type="EMBL" id="LSMT01000255">
    <property type="protein sequence ID" value="PFX21981.1"/>
    <property type="molecule type" value="Genomic_DNA"/>
</dbReference>
<gene>
    <name evidence="3" type="ORF">AWC38_SpisGene25897</name>
</gene>
<feature type="transmembrane region" description="Helical" evidence="2">
    <location>
        <begin position="15"/>
        <end position="41"/>
    </location>
</feature>
<comment type="caution">
    <text evidence="3">The sequence shown here is derived from an EMBL/GenBank/DDBJ whole genome shotgun (WGS) entry which is preliminary data.</text>
</comment>
<keyword evidence="2" id="KW-0812">Transmembrane</keyword>
<feature type="transmembrane region" description="Helical" evidence="2">
    <location>
        <begin position="53"/>
        <end position="73"/>
    </location>
</feature>
<organism evidence="3 4">
    <name type="scientific">Stylophora pistillata</name>
    <name type="common">Smooth cauliflower coral</name>
    <dbReference type="NCBI Taxonomy" id="50429"/>
    <lineage>
        <taxon>Eukaryota</taxon>
        <taxon>Metazoa</taxon>
        <taxon>Cnidaria</taxon>
        <taxon>Anthozoa</taxon>
        <taxon>Hexacorallia</taxon>
        <taxon>Scleractinia</taxon>
        <taxon>Astrocoeniina</taxon>
        <taxon>Pocilloporidae</taxon>
        <taxon>Stylophora</taxon>
    </lineage>
</organism>